<organism evidence="2 3">
    <name type="scientific">Microbispora oryzae</name>
    <dbReference type="NCBI Taxonomy" id="2806554"/>
    <lineage>
        <taxon>Bacteria</taxon>
        <taxon>Bacillati</taxon>
        <taxon>Actinomycetota</taxon>
        <taxon>Actinomycetes</taxon>
        <taxon>Streptosporangiales</taxon>
        <taxon>Streptosporangiaceae</taxon>
        <taxon>Microbispora</taxon>
    </lineage>
</organism>
<name>A0A941AJH0_9ACTN</name>
<dbReference type="PRINTS" id="PR00598">
    <property type="entry name" value="HTHMARR"/>
</dbReference>
<dbReference type="SMART" id="SM00347">
    <property type="entry name" value="HTH_MARR"/>
    <property type="match status" value="1"/>
</dbReference>
<evidence type="ECO:0000313" key="2">
    <source>
        <dbReference type="EMBL" id="MBP2706330.1"/>
    </source>
</evidence>
<dbReference type="InterPro" id="IPR039422">
    <property type="entry name" value="MarR/SlyA-like"/>
</dbReference>
<dbReference type="InterPro" id="IPR000835">
    <property type="entry name" value="HTH_MarR-typ"/>
</dbReference>
<gene>
    <name evidence="2" type="ORF">JOL79_21205</name>
</gene>
<dbReference type="Proteomes" id="UP000674234">
    <property type="component" value="Unassembled WGS sequence"/>
</dbReference>
<sequence length="136" mass="15120">MLIGLFQEIDGLFAAASRRLGLTPQQAQLLCFARHRQPSSGELAALLHCDKTNITGLVDRLQRRGLLTRRPDPDDRRVTRVHLTAEGEALSGEFQRVIDTTLTTGFSSWPSTERDDLIRLLSSATSGLRSRPRQAP</sequence>
<proteinExistence type="predicted"/>
<dbReference type="PROSITE" id="PS50995">
    <property type="entry name" value="HTH_MARR_2"/>
    <property type="match status" value="1"/>
</dbReference>
<dbReference type="Gene3D" id="1.10.10.10">
    <property type="entry name" value="Winged helix-like DNA-binding domain superfamily/Winged helix DNA-binding domain"/>
    <property type="match status" value="1"/>
</dbReference>
<accession>A0A941AJH0</accession>
<dbReference type="InterPro" id="IPR036390">
    <property type="entry name" value="WH_DNA-bd_sf"/>
</dbReference>
<dbReference type="SUPFAM" id="SSF46785">
    <property type="entry name" value="Winged helix' DNA-binding domain"/>
    <property type="match status" value="1"/>
</dbReference>
<evidence type="ECO:0000259" key="1">
    <source>
        <dbReference type="PROSITE" id="PS50995"/>
    </source>
</evidence>
<dbReference type="Pfam" id="PF01047">
    <property type="entry name" value="MarR"/>
    <property type="match status" value="1"/>
</dbReference>
<dbReference type="GO" id="GO:0003700">
    <property type="term" value="F:DNA-binding transcription factor activity"/>
    <property type="evidence" value="ECO:0007669"/>
    <property type="project" value="InterPro"/>
</dbReference>
<protein>
    <submittedName>
        <fullName evidence="2">MarR family transcriptional regulator</fullName>
    </submittedName>
</protein>
<comment type="caution">
    <text evidence="2">The sequence shown here is derived from an EMBL/GenBank/DDBJ whole genome shotgun (WGS) entry which is preliminary data.</text>
</comment>
<dbReference type="EMBL" id="JAFCNB010000012">
    <property type="protein sequence ID" value="MBP2706330.1"/>
    <property type="molecule type" value="Genomic_DNA"/>
</dbReference>
<keyword evidence="3" id="KW-1185">Reference proteome</keyword>
<evidence type="ECO:0000313" key="3">
    <source>
        <dbReference type="Proteomes" id="UP000674234"/>
    </source>
</evidence>
<feature type="domain" description="HTH marR-type" evidence="1">
    <location>
        <begin position="1"/>
        <end position="126"/>
    </location>
</feature>
<dbReference type="PANTHER" id="PTHR33164">
    <property type="entry name" value="TRANSCRIPTIONAL REGULATOR, MARR FAMILY"/>
    <property type="match status" value="1"/>
</dbReference>
<dbReference type="PANTHER" id="PTHR33164:SF43">
    <property type="entry name" value="HTH-TYPE TRANSCRIPTIONAL REPRESSOR YETL"/>
    <property type="match status" value="1"/>
</dbReference>
<reference evidence="2" key="1">
    <citation type="submission" date="2021-02" db="EMBL/GenBank/DDBJ databases">
        <title>Draft genome sequence of Microbispora sp. RL4-1S isolated from rice leaves in Thailand.</title>
        <authorList>
            <person name="Muangham S."/>
            <person name="Duangmal K."/>
        </authorList>
    </citation>
    <scope>NUCLEOTIDE SEQUENCE</scope>
    <source>
        <strain evidence="2">RL4-1S</strain>
    </source>
</reference>
<dbReference type="InterPro" id="IPR036388">
    <property type="entry name" value="WH-like_DNA-bd_sf"/>
</dbReference>
<dbReference type="GO" id="GO:0006950">
    <property type="term" value="P:response to stress"/>
    <property type="evidence" value="ECO:0007669"/>
    <property type="project" value="TreeGrafter"/>
</dbReference>
<dbReference type="AlphaFoldDB" id="A0A941AJH0"/>